<keyword evidence="1" id="KW-0812">Transmembrane</keyword>
<dbReference type="Pfam" id="PF00361">
    <property type="entry name" value="Proton_antipo_M"/>
    <property type="match status" value="1"/>
</dbReference>
<dbReference type="InterPro" id="IPR001750">
    <property type="entry name" value="ND/Mrp_TM"/>
</dbReference>
<keyword evidence="3" id="KW-0496">Mitochondrion</keyword>
<proteinExistence type="predicted"/>
<dbReference type="GeneID" id="63661428"/>
<evidence type="ECO:0000313" key="3">
    <source>
        <dbReference type="EMBL" id="QPL16001.1"/>
    </source>
</evidence>
<accession>A0A7T0M4S9</accession>
<geneLocation type="mitochondrion" evidence="3"/>
<dbReference type="AlphaFoldDB" id="A0A7T0M4S9"/>
<sequence>MNLFNNSFDSVIILYTYLLTYNLSLIVLFWTFHQFIMINFKTIYSFNDLKLDFFFTTVITLILFSIAGVPPFIGFYSKLLILLLLVNSNFFFFYIFFFGLLFFGLYFYIQNIRFLYSTAKGKIDYAHLEFMRKTSLYYMYSFFLLFVLIFGLILMDDIILYFYWLFS</sequence>
<feature type="domain" description="NADH:quinone oxidoreductase/Mrp antiporter transmembrane" evidence="2">
    <location>
        <begin position="3"/>
        <end position="100"/>
    </location>
</feature>
<dbReference type="RefSeq" id="YP_010049596.1">
    <property type="nucleotide sequence ID" value="NC_054370.1"/>
</dbReference>
<evidence type="ECO:0000259" key="2">
    <source>
        <dbReference type="Pfam" id="PF00361"/>
    </source>
</evidence>
<organism evidence="3">
    <name type="scientific">Halteria grandinella</name>
    <dbReference type="NCBI Taxonomy" id="5974"/>
    <lineage>
        <taxon>Eukaryota</taxon>
        <taxon>Sar</taxon>
        <taxon>Alveolata</taxon>
        <taxon>Ciliophora</taxon>
        <taxon>Intramacronucleata</taxon>
        <taxon>Spirotrichea</taxon>
        <taxon>Stichotrichia</taxon>
        <taxon>Sporadotrichida</taxon>
        <taxon>Halteriidae</taxon>
        <taxon>Halteria</taxon>
    </lineage>
</organism>
<keyword evidence="1" id="KW-0472">Membrane</keyword>
<dbReference type="EMBL" id="MT471317">
    <property type="protein sequence ID" value="QPL16001.1"/>
    <property type="molecule type" value="Genomic_DNA"/>
</dbReference>
<name>A0A7T0M4S9_HALGN</name>
<feature type="transmembrane region" description="Helical" evidence="1">
    <location>
        <begin position="12"/>
        <end position="32"/>
    </location>
</feature>
<keyword evidence="1" id="KW-1133">Transmembrane helix</keyword>
<feature type="transmembrane region" description="Helical" evidence="1">
    <location>
        <begin position="79"/>
        <end position="109"/>
    </location>
</feature>
<gene>
    <name evidence="3" type="primary">nad2_b</name>
</gene>
<feature type="transmembrane region" description="Helical" evidence="1">
    <location>
        <begin position="53"/>
        <end position="73"/>
    </location>
</feature>
<reference evidence="3" key="1">
    <citation type="submission" date="2020-05" db="EMBL/GenBank/DDBJ databases">
        <title>Characterization and comparative analysis of mitochondrial genomes of the highly differentiated ciliated protists shed light on the diversity and evolution of the linear molecular architecture.</title>
        <authorList>
            <person name="Zhang T."/>
            <person name="Li C."/>
            <person name="Zhang X."/>
            <person name="Wang C."/>
            <person name="Roger A.J."/>
            <person name="Song W."/>
            <person name="Gao F."/>
        </authorList>
    </citation>
    <scope>NUCLEOTIDE SEQUENCE</scope>
</reference>
<evidence type="ECO:0000256" key="1">
    <source>
        <dbReference type="SAM" id="Phobius"/>
    </source>
</evidence>
<protein>
    <submittedName>
        <fullName evidence="3">NADH dehydrogenase subunit 2b</fullName>
    </submittedName>
</protein>
<feature type="transmembrane region" description="Helical" evidence="1">
    <location>
        <begin position="137"/>
        <end position="164"/>
    </location>
</feature>